<name>A0ABR3XPQ0_9PEZI</name>
<keyword evidence="3" id="KW-1185">Reference proteome</keyword>
<proteinExistence type="predicted"/>
<dbReference type="EMBL" id="JAWRVE010000013">
    <property type="protein sequence ID" value="KAL1877960.1"/>
    <property type="molecule type" value="Genomic_DNA"/>
</dbReference>
<dbReference type="Pfam" id="PF20150">
    <property type="entry name" value="2EXR"/>
    <property type="match status" value="1"/>
</dbReference>
<sequence>MNSINPTEFSSFLKLPLELRMMIWVEALPTRLDYQRFKAEIARHPDSIDGRRPDSFVLCLSPHEDFLQLTSGLRGLLGACRESHAIASQNITHVLPINYLAPDGKGSFDVRFARVPFNADGQLCISGLGPAFHAAAEEDGARGMDLRWSCDSDILAEGIQCVTLPEVKHLTITRDPARDFESKRRFMLGWDDCAFNNLAVRMANLEEVALIDEGVLSERQHIDAETFNWMHQPATVVRPGEDDDGWDYEIDEPSAVKIPWMKLYDHFKSSLNTFEAINQFKSR</sequence>
<dbReference type="InterPro" id="IPR045518">
    <property type="entry name" value="2EXR"/>
</dbReference>
<comment type="caution">
    <text evidence="2">The sequence shown here is derived from an EMBL/GenBank/DDBJ whole genome shotgun (WGS) entry which is preliminary data.</text>
</comment>
<dbReference type="Proteomes" id="UP001583177">
    <property type="component" value="Unassembled WGS sequence"/>
</dbReference>
<gene>
    <name evidence="2" type="ORF">Daus18300_002314</name>
</gene>
<feature type="domain" description="2EXR" evidence="1">
    <location>
        <begin position="9"/>
        <end position="89"/>
    </location>
</feature>
<evidence type="ECO:0000313" key="3">
    <source>
        <dbReference type="Proteomes" id="UP001583177"/>
    </source>
</evidence>
<protein>
    <recommendedName>
        <fullName evidence="1">2EXR domain-containing protein</fullName>
    </recommendedName>
</protein>
<reference evidence="2 3" key="1">
    <citation type="journal article" date="2024" name="IMA Fungus">
        <title>IMA Genome - F19 : A genome assembly and annotation guide to empower mycologists, including annotated draft genome sequences of Ceratocystis pirilliformis, Diaporthe australafricana, Fusarium ophioides, Paecilomyces lecythidis, and Sporothrix stenoceras.</title>
        <authorList>
            <person name="Aylward J."/>
            <person name="Wilson A.M."/>
            <person name="Visagie C.M."/>
            <person name="Spraker J."/>
            <person name="Barnes I."/>
            <person name="Buitendag C."/>
            <person name="Ceriani C."/>
            <person name="Del Mar Angel L."/>
            <person name="du Plessis D."/>
            <person name="Fuchs T."/>
            <person name="Gasser K."/>
            <person name="Kramer D."/>
            <person name="Li W."/>
            <person name="Munsamy K."/>
            <person name="Piso A."/>
            <person name="Price J.L."/>
            <person name="Sonnekus B."/>
            <person name="Thomas C."/>
            <person name="van der Nest A."/>
            <person name="van Dijk A."/>
            <person name="van Heerden A."/>
            <person name="van Vuuren N."/>
            <person name="Yilmaz N."/>
            <person name="Duong T.A."/>
            <person name="van der Merwe N.A."/>
            <person name="Wingfield M.J."/>
            <person name="Wingfield B.D."/>
        </authorList>
    </citation>
    <scope>NUCLEOTIDE SEQUENCE [LARGE SCALE GENOMIC DNA]</scope>
    <source>
        <strain evidence="2 3">CMW 18300</strain>
    </source>
</reference>
<evidence type="ECO:0000259" key="1">
    <source>
        <dbReference type="Pfam" id="PF20150"/>
    </source>
</evidence>
<organism evidence="2 3">
    <name type="scientific">Diaporthe australafricana</name>
    <dbReference type="NCBI Taxonomy" id="127596"/>
    <lineage>
        <taxon>Eukaryota</taxon>
        <taxon>Fungi</taxon>
        <taxon>Dikarya</taxon>
        <taxon>Ascomycota</taxon>
        <taxon>Pezizomycotina</taxon>
        <taxon>Sordariomycetes</taxon>
        <taxon>Sordariomycetidae</taxon>
        <taxon>Diaporthales</taxon>
        <taxon>Diaporthaceae</taxon>
        <taxon>Diaporthe</taxon>
    </lineage>
</organism>
<accession>A0ABR3XPQ0</accession>
<evidence type="ECO:0000313" key="2">
    <source>
        <dbReference type="EMBL" id="KAL1877960.1"/>
    </source>
</evidence>